<evidence type="ECO:0000256" key="5">
    <source>
        <dbReference type="SAM" id="Phobius"/>
    </source>
</evidence>
<dbReference type="RefSeq" id="WP_189009425.1">
    <property type="nucleotide sequence ID" value="NZ_BMOD01000052.1"/>
</dbReference>
<keyword evidence="3 5" id="KW-1133">Transmembrane helix</keyword>
<gene>
    <name evidence="6" type="ORF">GCM10008938_52030</name>
</gene>
<feature type="transmembrane region" description="Helical" evidence="5">
    <location>
        <begin position="111"/>
        <end position="131"/>
    </location>
</feature>
<evidence type="ECO:0000313" key="6">
    <source>
        <dbReference type="EMBL" id="GGJ59468.1"/>
    </source>
</evidence>
<dbReference type="PANTHER" id="PTHR39157">
    <property type="entry name" value="INTEGRAL MEMBRANE PROTEIN-RELATED"/>
    <property type="match status" value="1"/>
</dbReference>
<evidence type="ECO:0000256" key="4">
    <source>
        <dbReference type="ARBA" id="ARBA00023136"/>
    </source>
</evidence>
<evidence type="ECO:0000256" key="3">
    <source>
        <dbReference type="ARBA" id="ARBA00022989"/>
    </source>
</evidence>
<proteinExistence type="predicted"/>
<comment type="subcellular location">
    <subcellularLocation>
        <location evidence="1">Membrane</location>
        <topology evidence="1">Multi-pass membrane protein</topology>
    </subcellularLocation>
</comment>
<dbReference type="Pfam" id="PF07681">
    <property type="entry name" value="DoxX"/>
    <property type="match status" value="1"/>
</dbReference>
<comment type="caution">
    <text evidence="6">The sequence shown here is derived from an EMBL/GenBank/DDBJ whole genome shotgun (WGS) entry which is preliminary data.</text>
</comment>
<name>A0ABQ2DIQ4_9DEIO</name>
<dbReference type="PANTHER" id="PTHR39157:SF1">
    <property type="entry name" value="DOXX FAMILY PROTEIN"/>
    <property type="match status" value="1"/>
</dbReference>
<protein>
    <recommendedName>
        <fullName evidence="8">DoxX family protein</fullName>
    </recommendedName>
</protein>
<accession>A0ABQ2DIQ4</accession>
<evidence type="ECO:0000313" key="7">
    <source>
        <dbReference type="Proteomes" id="UP000632222"/>
    </source>
</evidence>
<evidence type="ECO:0008006" key="8">
    <source>
        <dbReference type="Google" id="ProtNLM"/>
    </source>
</evidence>
<evidence type="ECO:0000256" key="1">
    <source>
        <dbReference type="ARBA" id="ARBA00004141"/>
    </source>
</evidence>
<organism evidence="6 7">
    <name type="scientific">Deinococcus roseus</name>
    <dbReference type="NCBI Taxonomy" id="392414"/>
    <lineage>
        <taxon>Bacteria</taxon>
        <taxon>Thermotogati</taxon>
        <taxon>Deinococcota</taxon>
        <taxon>Deinococci</taxon>
        <taxon>Deinococcales</taxon>
        <taxon>Deinococcaceae</taxon>
        <taxon>Deinococcus</taxon>
    </lineage>
</organism>
<keyword evidence="7" id="KW-1185">Reference proteome</keyword>
<dbReference type="Proteomes" id="UP000632222">
    <property type="component" value="Unassembled WGS sequence"/>
</dbReference>
<reference evidence="7" key="1">
    <citation type="journal article" date="2019" name="Int. J. Syst. Evol. Microbiol.">
        <title>The Global Catalogue of Microorganisms (GCM) 10K type strain sequencing project: providing services to taxonomists for standard genome sequencing and annotation.</title>
        <authorList>
            <consortium name="The Broad Institute Genomics Platform"/>
            <consortium name="The Broad Institute Genome Sequencing Center for Infectious Disease"/>
            <person name="Wu L."/>
            <person name="Ma J."/>
        </authorList>
    </citation>
    <scope>NUCLEOTIDE SEQUENCE [LARGE SCALE GENOMIC DNA]</scope>
    <source>
        <strain evidence="7">JCM 14370</strain>
    </source>
</reference>
<sequence length="198" mass="21277">MKNNTDTLTQIPEPSLSRFLFADTRMNIFWTLLRVWLGWTWLTAGWGKLTNPAGVWVGDKAGTALTGFLQGALTKTDGDHPEVSGWYASFIQNVALPNATFFSFMVAYGELFVGTALILGLFTGIAAFFGGVMNANFLFAGTLSTNPLLLIAAVGLMLAWRVAGQWGLDRILLPLIGVPGAPGKLFEPPASKPKTPAV</sequence>
<dbReference type="InterPro" id="IPR032808">
    <property type="entry name" value="DoxX"/>
</dbReference>
<dbReference type="EMBL" id="BMOD01000052">
    <property type="protein sequence ID" value="GGJ59468.1"/>
    <property type="molecule type" value="Genomic_DNA"/>
</dbReference>
<keyword evidence="4 5" id="KW-0472">Membrane</keyword>
<keyword evidence="2 5" id="KW-0812">Transmembrane</keyword>
<feature type="transmembrane region" description="Helical" evidence="5">
    <location>
        <begin position="137"/>
        <end position="160"/>
    </location>
</feature>
<evidence type="ECO:0000256" key="2">
    <source>
        <dbReference type="ARBA" id="ARBA00022692"/>
    </source>
</evidence>